<feature type="domain" description="Calcineurin-like phosphoesterase" evidence="1">
    <location>
        <begin position="3"/>
        <end position="211"/>
    </location>
</feature>
<dbReference type="Gene3D" id="3.60.21.10">
    <property type="match status" value="1"/>
</dbReference>
<proteinExistence type="predicted"/>
<accession>A0A1M4TNZ2</accession>
<dbReference type="Proteomes" id="UP000184476">
    <property type="component" value="Unassembled WGS sequence"/>
</dbReference>
<dbReference type="SUPFAM" id="SSF56300">
    <property type="entry name" value="Metallo-dependent phosphatases"/>
    <property type="match status" value="1"/>
</dbReference>
<keyword evidence="3" id="KW-1185">Reference proteome</keyword>
<reference evidence="2 3" key="1">
    <citation type="submission" date="2016-11" db="EMBL/GenBank/DDBJ databases">
        <authorList>
            <person name="Jaros S."/>
            <person name="Januszkiewicz K."/>
            <person name="Wedrychowicz H."/>
        </authorList>
    </citation>
    <scope>NUCLEOTIDE SEQUENCE [LARGE SCALE GENOMIC DNA]</scope>
    <source>
        <strain evidence="2 3">DSM 44666</strain>
    </source>
</reference>
<evidence type="ECO:0000313" key="3">
    <source>
        <dbReference type="Proteomes" id="UP000184476"/>
    </source>
</evidence>
<dbReference type="PANTHER" id="PTHR31302">
    <property type="entry name" value="TRANSMEMBRANE PROTEIN WITH METALLOPHOSPHOESTERASE DOMAIN-RELATED"/>
    <property type="match status" value="1"/>
</dbReference>
<dbReference type="STRING" id="112248.SAMN05444392_101564"/>
<sequence length="248" mass="28810">MAIFGLSDLHLSFRHKVNLYQIDPKQDIEKPMDIFDWNPRYFDLIRDHWVEHVGVSDTVLIPGDISWGLRLSEAVWDFDWIAQLPGNKVLSPGNHCYYAHSKKKVREALPEGMEWIDADWTLVEDYVVVATRGWNLPGDYSFQEQTDRKIYERQVGRLQLALTDARKHHPDRPIICMLHYPPLTKGCTESGFFQLLKEFSVRLCLFGHLHGSSAYDAIQGNIDEVQLCLVACDYLKFAPLDLTQWLYN</sequence>
<dbReference type="RefSeq" id="WP_073151536.1">
    <property type="nucleotide sequence ID" value="NZ_FQVL01000001.1"/>
</dbReference>
<evidence type="ECO:0000313" key="2">
    <source>
        <dbReference type="EMBL" id="SHE46191.1"/>
    </source>
</evidence>
<dbReference type="InterPro" id="IPR051158">
    <property type="entry name" value="Metallophosphoesterase_sf"/>
</dbReference>
<gene>
    <name evidence="2" type="ORF">SAMN05444392_101564</name>
</gene>
<dbReference type="InterPro" id="IPR004843">
    <property type="entry name" value="Calcineurin-like_PHP"/>
</dbReference>
<dbReference type="EMBL" id="FQVL01000001">
    <property type="protein sequence ID" value="SHE46191.1"/>
    <property type="molecule type" value="Genomic_DNA"/>
</dbReference>
<dbReference type="InterPro" id="IPR029052">
    <property type="entry name" value="Metallo-depent_PP-like"/>
</dbReference>
<organism evidence="2 3">
    <name type="scientific">Seinonella peptonophila</name>
    <dbReference type="NCBI Taxonomy" id="112248"/>
    <lineage>
        <taxon>Bacteria</taxon>
        <taxon>Bacillati</taxon>
        <taxon>Bacillota</taxon>
        <taxon>Bacilli</taxon>
        <taxon>Bacillales</taxon>
        <taxon>Thermoactinomycetaceae</taxon>
        <taxon>Seinonella</taxon>
    </lineage>
</organism>
<dbReference type="InterPro" id="IPR014578">
    <property type="entry name" value="Pesterase_CT488"/>
</dbReference>
<dbReference type="AlphaFoldDB" id="A0A1M4TNZ2"/>
<dbReference type="PIRSF" id="PIRSF033094">
    <property type="entry name" value="Pesterase_CT488"/>
    <property type="match status" value="1"/>
</dbReference>
<dbReference type="GO" id="GO:0016787">
    <property type="term" value="F:hydrolase activity"/>
    <property type="evidence" value="ECO:0007669"/>
    <property type="project" value="InterPro"/>
</dbReference>
<dbReference type="OrthoDB" id="8610138at2"/>
<evidence type="ECO:0000259" key="1">
    <source>
        <dbReference type="Pfam" id="PF00149"/>
    </source>
</evidence>
<protein>
    <recommendedName>
        <fullName evidence="1">Calcineurin-like phosphoesterase domain-containing protein</fullName>
    </recommendedName>
</protein>
<dbReference type="Pfam" id="PF00149">
    <property type="entry name" value="Metallophos"/>
    <property type="match status" value="1"/>
</dbReference>
<dbReference type="PANTHER" id="PTHR31302:SF22">
    <property type="entry name" value="PHOSPHOESTERASE"/>
    <property type="match status" value="1"/>
</dbReference>
<name>A0A1M4TNZ2_9BACL</name>